<gene>
    <name evidence="1" type="ORF">GCM10010995_24520</name>
</gene>
<keyword evidence="2" id="KW-1185">Reference proteome</keyword>
<dbReference type="AlphaFoldDB" id="A0A8J2Z6L9"/>
<accession>A0A8J2Z6L9</accession>
<reference evidence="1" key="2">
    <citation type="submission" date="2020-09" db="EMBL/GenBank/DDBJ databases">
        <authorList>
            <person name="Sun Q."/>
            <person name="Zhou Y."/>
        </authorList>
    </citation>
    <scope>NUCLEOTIDE SEQUENCE</scope>
    <source>
        <strain evidence="1">CGMCC 1.15758</strain>
    </source>
</reference>
<dbReference type="RefSeq" id="WP_117003760.1">
    <property type="nucleotide sequence ID" value="NZ_BMJS01000040.1"/>
</dbReference>
<protein>
    <submittedName>
        <fullName evidence="1">Uncharacterized protein</fullName>
    </submittedName>
</protein>
<evidence type="ECO:0000313" key="2">
    <source>
        <dbReference type="Proteomes" id="UP000636949"/>
    </source>
</evidence>
<sequence length="70" mass="7520">MNAKGFETARPDVVSTNKAAIRGREQMLIEHHGGAKSMGGTSGNAINGISRFNPRKQSYVDAARNEFGDV</sequence>
<comment type="caution">
    <text evidence="1">The sequence shown here is derived from an EMBL/GenBank/DDBJ whole genome shotgun (WGS) entry which is preliminary data.</text>
</comment>
<evidence type="ECO:0000313" key="1">
    <source>
        <dbReference type="EMBL" id="GGG06131.1"/>
    </source>
</evidence>
<organism evidence="1 2">
    <name type="scientific">Cysteiniphilum litorale</name>
    <dbReference type="NCBI Taxonomy" id="2056700"/>
    <lineage>
        <taxon>Bacteria</taxon>
        <taxon>Pseudomonadati</taxon>
        <taxon>Pseudomonadota</taxon>
        <taxon>Gammaproteobacteria</taxon>
        <taxon>Thiotrichales</taxon>
        <taxon>Fastidiosibacteraceae</taxon>
        <taxon>Cysteiniphilum</taxon>
    </lineage>
</organism>
<reference evidence="1" key="1">
    <citation type="journal article" date="2014" name="Int. J. Syst. Evol. Microbiol.">
        <title>Complete genome sequence of Corynebacterium casei LMG S-19264T (=DSM 44701T), isolated from a smear-ripened cheese.</title>
        <authorList>
            <consortium name="US DOE Joint Genome Institute (JGI-PGF)"/>
            <person name="Walter F."/>
            <person name="Albersmeier A."/>
            <person name="Kalinowski J."/>
            <person name="Ruckert C."/>
        </authorList>
    </citation>
    <scope>NUCLEOTIDE SEQUENCE</scope>
    <source>
        <strain evidence="1">CGMCC 1.15758</strain>
    </source>
</reference>
<dbReference type="Proteomes" id="UP000636949">
    <property type="component" value="Unassembled WGS sequence"/>
</dbReference>
<dbReference type="EMBL" id="BMJS01000040">
    <property type="protein sequence ID" value="GGG06131.1"/>
    <property type="molecule type" value="Genomic_DNA"/>
</dbReference>
<name>A0A8J2Z6L9_9GAMM</name>
<proteinExistence type="predicted"/>
<dbReference type="OrthoDB" id="5500772at2"/>